<dbReference type="AlphaFoldDB" id="A0A4C1T5K5"/>
<gene>
    <name evidence="1" type="ORF">EVAR_99319_1</name>
</gene>
<comment type="caution">
    <text evidence="1">The sequence shown here is derived from an EMBL/GenBank/DDBJ whole genome shotgun (WGS) entry which is preliminary data.</text>
</comment>
<name>A0A4C1T5K5_EUMVA</name>
<reference evidence="1 2" key="1">
    <citation type="journal article" date="2019" name="Commun. Biol.">
        <title>The bagworm genome reveals a unique fibroin gene that provides high tensile strength.</title>
        <authorList>
            <person name="Kono N."/>
            <person name="Nakamura H."/>
            <person name="Ohtoshi R."/>
            <person name="Tomita M."/>
            <person name="Numata K."/>
            <person name="Arakawa K."/>
        </authorList>
    </citation>
    <scope>NUCLEOTIDE SEQUENCE [LARGE SCALE GENOMIC DNA]</scope>
</reference>
<keyword evidence="2" id="KW-1185">Reference proteome</keyword>
<proteinExistence type="predicted"/>
<evidence type="ECO:0000313" key="1">
    <source>
        <dbReference type="EMBL" id="GBP08551.1"/>
    </source>
</evidence>
<accession>A0A4C1T5K5</accession>
<dbReference type="Proteomes" id="UP000299102">
    <property type="component" value="Unassembled WGS sequence"/>
</dbReference>
<protein>
    <submittedName>
        <fullName evidence="1">Uncharacterized protein</fullName>
    </submittedName>
</protein>
<sequence length="76" mass="8265">MDIHNFRGVNSAAGRPLEAPGFDIGYDEFLSLFLTTAPYIAERVVGHGRRLSSVTTVVNGAIRTEPAYGSLGRRRS</sequence>
<evidence type="ECO:0000313" key="2">
    <source>
        <dbReference type="Proteomes" id="UP000299102"/>
    </source>
</evidence>
<organism evidence="1 2">
    <name type="scientific">Eumeta variegata</name>
    <name type="common">Bagworm moth</name>
    <name type="synonym">Eumeta japonica</name>
    <dbReference type="NCBI Taxonomy" id="151549"/>
    <lineage>
        <taxon>Eukaryota</taxon>
        <taxon>Metazoa</taxon>
        <taxon>Ecdysozoa</taxon>
        <taxon>Arthropoda</taxon>
        <taxon>Hexapoda</taxon>
        <taxon>Insecta</taxon>
        <taxon>Pterygota</taxon>
        <taxon>Neoptera</taxon>
        <taxon>Endopterygota</taxon>
        <taxon>Lepidoptera</taxon>
        <taxon>Glossata</taxon>
        <taxon>Ditrysia</taxon>
        <taxon>Tineoidea</taxon>
        <taxon>Psychidae</taxon>
        <taxon>Oiketicinae</taxon>
        <taxon>Eumeta</taxon>
    </lineage>
</organism>
<dbReference type="EMBL" id="BGZK01004363">
    <property type="protein sequence ID" value="GBP08551.1"/>
    <property type="molecule type" value="Genomic_DNA"/>
</dbReference>